<comment type="subcellular location">
    <subcellularLocation>
        <location evidence="1 10">Cell outer membrane</location>
        <topology evidence="1 10">Multi-pass membrane protein</topology>
    </subcellularLocation>
</comment>
<feature type="chain" id="PRO_5046310564" evidence="13">
    <location>
        <begin position="20"/>
        <end position="719"/>
    </location>
</feature>
<dbReference type="InterPro" id="IPR039426">
    <property type="entry name" value="TonB-dep_rcpt-like"/>
</dbReference>
<keyword evidence="13" id="KW-0732">Signal</keyword>
<feature type="compositionally biased region" description="Low complexity" evidence="12">
    <location>
        <begin position="174"/>
        <end position="183"/>
    </location>
</feature>
<keyword evidence="5 10" id="KW-0812">Transmembrane</keyword>
<keyword evidence="9 10" id="KW-0998">Cell outer membrane</keyword>
<dbReference type="Pfam" id="PF00593">
    <property type="entry name" value="TonB_dep_Rec_b-barrel"/>
    <property type="match status" value="1"/>
</dbReference>
<evidence type="ECO:0000259" key="15">
    <source>
        <dbReference type="Pfam" id="PF07715"/>
    </source>
</evidence>
<dbReference type="PANTHER" id="PTHR40980:SF4">
    <property type="entry name" value="TONB-DEPENDENT RECEPTOR-LIKE BETA-BARREL DOMAIN-CONTAINING PROTEIN"/>
    <property type="match status" value="1"/>
</dbReference>
<evidence type="ECO:0000313" key="16">
    <source>
        <dbReference type="EMBL" id="MCS0587714.1"/>
    </source>
</evidence>
<keyword evidence="3 10" id="KW-0813">Transport</keyword>
<evidence type="ECO:0000256" key="12">
    <source>
        <dbReference type="SAM" id="MobiDB-lite"/>
    </source>
</evidence>
<comment type="similarity">
    <text evidence="2 10 11">Belongs to the TonB-dependent receptor family.</text>
</comment>
<accession>A0ABT2A0K9</accession>
<evidence type="ECO:0000256" key="4">
    <source>
        <dbReference type="ARBA" id="ARBA00022452"/>
    </source>
</evidence>
<keyword evidence="7 10" id="KW-0472">Membrane</keyword>
<dbReference type="PROSITE" id="PS52016">
    <property type="entry name" value="TONB_DEPENDENT_REC_3"/>
    <property type="match status" value="1"/>
</dbReference>
<dbReference type="Pfam" id="PF07715">
    <property type="entry name" value="Plug"/>
    <property type="match status" value="1"/>
</dbReference>
<dbReference type="InterPro" id="IPR037066">
    <property type="entry name" value="Plug_dom_sf"/>
</dbReference>
<evidence type="ECO:0000256" key="5">
    <source>
        <dbReference type="ARBA" id="ARBA00022692"/>
    </source>
</evidence>
<evidence type="ECO:0000256" key="2">
    <source>
        <dbReference type="ARBA" id="ARBA00009810"/>
    </source>
</evidence>
<comment type="caution">
    <text evidence="16">The sequence shown here is derived from an EMBL/GenBank/DDBJ whole genome shotgun (WGS) entry which is preliminary data.</text>
</comment>
<reference evidence="16 17" key="1">
    <citation type="submission" date="2022-08" db="EMBL/GenBank/DDBJ databases">
        <title>Reclassification of Massilia species as members of the genera Telluria, Duganella, Pseudoduganella, Mokoshia gen. nov. and Zemynaea gen. nov. using orthogonal and non-orthogonal genome-based approaches.</title>
        <authorList>
            <person name="Bowman J.P."/>
        </authorList>
    </citation>
    <scope>NUCLEOTIDE SEQUENCE [LARGE SCALE GENOMIC DNA]</scope>
    <source>
        <strain evidence="16 17">LMG 28164</strain>
    </source>
</reference>
<dbReference type="InterPro" id="IPR036942">
    <property type="entry name" value="Beta-barrel_TonB_sf"/>
</dbReference>
<keyword evidence="8 16" id="KW-0675">Receptor</keyword>
<dbReference type="InterPro" id="IPR000531">
    <property type="entry name" value="Beta-barrel_TonB"/>
</dbReference>
<feature type="domain" description="TonB-dependent receptor plug" evidence="15">
    <location>
        <begin position="53"/>
        <end position="144"/>
    </location>
</feature>
<dbReference type="PANTHER" id="PTHR40980">
    <property type="entry name" value="PLUG DOMAIN-CONTAINING PROTEIN"/>
    <property type="match status" value="1"/>
</dbReference>
<dbReference type="Gene3D" id="2.40.170.20">
    <property type="entry name" value="TonB-dependent receptor, beta-barrel domain"/>
    <property type="match status" value="1"/>
</dbReference>
<feature type="signal peptide" evidence="13">
    <location>
        <begin position="1"/>
        <end position="19"/>
    </location>
</feature>
<evidence type="ECO:0000256" key="13">
    <source>
        <dbReference type="SAM" id="SignalP"/>
    </source>
</evidence>
<evidence type="ECO:0000256" key="10">
    <source>
        <dbReference type="PROSITE-ProRule" id="PRU01360"/>
    </source>
</evidence>
<evidence type="ECO:0000256" key="6">
    <source>
        <dbReference type="ARBA" id="ARBA00023077"/>
    </source>
</evidence>
<name>A0ABT2A0K9_9BURK</name>
<evidence type="ECO:0000256" key="9">
    <source>
        <dbReference type="ARBA" id="ARBA00023237"/>
    </source>
</evidence>
<evidence type="ECO:0000256" key="11">
    <source>
        <dbReference type="RuleBase" id="RU003357"/>
    </source>
</evidence>
<organism evidence="16 17">
    <name type="scientific">Massilia norwichensis</name>
    <dbReference type="NCBI Taxonomy" id="1442366"/>
    <lineage>
        <taxon>Bacteria</taxon>
        <taxon>Pseudomonadati</taxon>
        <taxon>Pseudomonadota</taxon>
        <taxon>Betaproteobacteria</taxon>
        <taxon>Burkholderiales</taxon>
        <taxon>Oxalobacteraceae</taxon>
        <taxon>Telluria group</taxon>
        <taxon>Massilia</taxon>
    </lineage>
</organism>
<protein>
    <submittedName>
        <fullName evidence="16">TonB-dependent receptor</fullName>
    </submittedName>
</protein>
<dbReference type="Proteomes" id="UP001205560">
    <property type="component" value="Unassembled WGS sequence"/>
</dbReference>
<keyword evidence="4 10" id="KW-1134">Transmembrane beta strand</keyword>
<gene>
    <name evidence="16" type="ORF">NX782_00680</name>
</gene>
<dbReference type="SUPFAM" id="SSF56935">
    <property type="entry name" value="Porins"/>
    <property type="match status" value="1"/>
</dbReference>
<keyword evidence="17" id="KW-1185">Reference proteome</keyword>
<dbReference type="RefSeq" id="WP_258843548.1">
    <property type="nucleotide sequence ID" value="NZ_JANUGX010000001.1"/>
</dbReference>
<evidence type="ECO:0000256" key="7">
    <source>
        <dbReference type="ARBA" id="ARBA00023136"/>
    </source>
</evidence>
<sequence length="719" mass="79099">MPNKSLVLAALAAAPLVHAQQIQATPEAPAAATAPTVATVEVKAGAETLRRNDSASRTVVGHEELVKYGDATVLDALKRLPGVTVAGSAVRMRGLGSGYTQVLINGDRMPPGFDLEALSPDSIEKIEIVRAATAEYSTESIAGTINIVLRKTGGKDAAEIKLSGTRAPDNDGQGLSVSKSGKPGKPGGFGYTLGANLNHWTREYRQRERFTTRDAAGALTELRDTDTLFRQRFTLINANARLNWALAGGGSLSWQNFYNGARSRGTEDNRTTTLAGPDYPQPWLPVGWKIDSDNLRSELVLDRRFDDGARLDSKLALDMSRVRRQMHRTGFRDQELVLDTFDQDRFREHEIITTGKYLVPLFAGHALAFGWDAGHDRNRQQNLRIDRPLSSATPLDVDTGFRATVDRLAIYGQDEWEVRPGWSLYLGARWEGVRTNTSGDAFAPLSASYHVFSPLMQTLWKIPGSKQDQLRFALTRTYRAPTMQQLIPAVFYASVNTEVSSDFTGNPGLRPELATGIDAAYEHYFSVGGLVSLSATSRAIHDLIRAHTRYDGTRWVTAPTNQGRARVRSLALETKLPLKALGVGWPLELRANVSRNWSAVDAVPGPGNRLDAQPRWSGNLGADYTGERLSAGASFNFVSGGWTRSSVYESAYAGVRRDLETYVLYKLDPERQLRFTARNLLAPDHLRGSVYADALGTTGRDAAIPTYRSLRLQYEQKFK</sequence>
<evidence type="ECO:0000256" key="3">
    <source>
        <dbReference type="ARBA" id="ARBA00022448"/>
    </source>
</evidence>
<proteinExistence type="inferred from homology"/>
<evidence type="ECO:0000256" key="1">
    <source>
        <dbReference type="ARBA" id="ARBA00004571"/>
    </source>
</evidence>
<evidence type="ECO:0000259" key="14">
    <source>
        <dbReference type="Pfam" id="PF00593"/>
    </source>
</evidence>
<feature type="region of interest" description="Disordered" evidence="12">
    <location>
        <begin position="163"/>
        <end position="188"/>
    </location>
</feature>
<evidence type="ECO:0000256" key="8">
    <source>
        <dbReference type="ARBA" id="ARBA00023170"/>
    </source>
</evidence>
<dbReference type="EMBL" id="JANUGX010000001">
    <property type="protein sequence ID" value="MCS0587714.1"/>
    <property type="molecule type" value="Genomic_DNA"/>
</dbReference>
<dbReference type="InterPro" id="IPR012910">
    <property type="entry name" value="Plug_dom"/>
</dbReference>
<feature type="domain" description="TonB-dependent receptor-like beta-barrel" evidence="14">
    <location>
        <begin position="249"/>
        <end position="680"/>
    </location>
</feature>
<evidence type="ECO:0000313" key="17">
    <source>
        <dbReference type="Proteomes" id="UP001205560"/>
    </source>
</evidence>
<dbReference type="Gene3D" id="2.170.130.10">
    <property type="entry name" value="TonB-dependent receptor, plug domain"/>
    <property type="match status" value="1"/>
</dbReference>
<keyword evidence="6 11" id="KW-0798">TonB box</keyword>